<dbReference type="PANTHER" id="PTHR11214">
    <property type="entry name" value="BETA-1,3-N-ACETYLGLUCOSAMINYLTRANSFERASE"/>
    <property type="match status" value="1"/>
</dbReference>
<dbReference type="GO" id="GO:0016758">
    <property type="term" value="F:hexosyltransferase activity"/>
    <property type="evidence" value="ECO:0007669"/>
    <property type="project" value="InterPro"/>
</dbReference>
<keyword evidence="4" id="KW-0812">Transmembrane</keyword>
<name>A0A6C0HR80_9ZZZZ</name>
<evidence type="ECO:0000256" key="1">
    <source>
        <dbReference type="ARBA" id="ARBA00004323"/>
    </source>
</evidence>
<accession>A0A6C0HR80</accession>
<keyword evidence="7" id="KW-0333">Golgi apparatus</keyword>
<evidence type="ECO:0008006" key="10">
    <source>
        <dbReference type="Google" id="ProtNLM"/>
    </source>
</evidence>
<evidence type="ECO:0000256" key="8">
    <source>
        <dbReference type="ARBA" id="ARBA00023136"/>
    </source>
</evidence>
<dbReference type="AlphaFoldDB" id="A0A6C0HR80"/>
<dbReference type="PANTHER" id="PTHR11214:SF3">
    <property type="entry name" value="BETA-1,3-GALACTOSYLTRANSFERASE 6"/>
    <property type="match status" value="1"/>
</dbReference>
<proteinExistence type="predicted"/>
<evidence type="ECO:0000256" key="6">
    <source>
        <dbReference type="ARBA" id="ARBA00022989"/>
    </source>
</evidence>
<evidence type="ECO:0000256" key="3">
    <source>
        <dbReference type="ARBA" id="ARBA00022679"/>
    </source>
</evidence>
<sequence>MSDARLEQDYILLVMNCVRYREKALVQKAGWLQNIPDCLSYYHVIGDPDLSVPYLFDNEERILWVKTLDDYNSLPKKVIAALHAVRTTFKFKYVFKTDDDQILQDSGFFDMLIDKLVRKPTKMKAHYGGQVVDVQLPYLSQYFHIHPELPQDMIIQKTEYCSGRFYFLSPESVTNLVSKRENIEKEYLEDYSIGLNLNPIFKKVMIHLQSDEYFKDMELNTIMS</sequence>
<keyword evidence="6" id="KW-1133">Transmembrane helix</keyword>
<organism evidence="9">
    <name type="scientific">viral metagenome</name>
    <dbReference type="NCBI Taxonomy" id="1070528"/>
    <lineage>
        <taxon>unclassified sequences</taxon>
        <taxon>metagenomes</taxon>
        <taxon>organismal metagenomes</taxon>
    </lineage>
</organism>
<evidence type="ECO:0000256" key="2">
    <source>
        <dbReference type="ARBA" id="ARBA00022676"/>
    </source>
</evidence>
<dbReference type="Pfam" id="PF01762">
    <property type="entry name" value="Galactosyl_T"/>
    <property type="match status" value="1"/>
</dbReference>
<keyword evidence="8" id="KW-0472">Membrane</keyword>
<evidence type="ECO:0000256" key="5">
    <source>
        <dbReference type="ARBA" id="ARBA00022968"/>
    </source>
</evidence>
<evidence type="ECO:0000313" key="9">
    <source>
        <dbReference type="EMBL" id="QHT82847.1"/>
    </source>
</evidence>
<dbReference type="InterPro" id="IPR002659">
    <property type="entry name" value="Glyco_trans_31"/>
</dbReference>
<reference evidence="9" key="1">
    <citation type="journal article" date="2020" name="Nature">
        <title>Giant virus diversity and host interactions through global metagenomics.</title>
        <authorList>
            <person name="Schulz F."/>
            <person name="Roux S."/>
            <person name="Paez-Espino D."/>
            <person name="Jungbluth S."/>
            <person name="Walsh D.A."/>
            <person name="Denef V.J."/>
            <person name="McMahon K.D."/>
            <person name="Konstantinidis K.T."/>
            <person name="Eloe-Fadrosh E.A."/>
            <person name="Kyrpides N.C."/>
            <person name="Woyke T."/>
        </authorList>
    </citation>
    <scope>NUCLEOTIDE SEQUENCE</scope>
    <source>
        <strain evidence="9">GVMAG-M-3300023184-165</strain>
    </source>
</reference>
<evidence type="ECO:0000256" key="4">
    <source>
        <dbReference type="ARBA" id="ARBA00022692"/>
    </source>
</evidence>
<keyword evidence="2" id="KW-0328">Glycosyltransferase</keyword>
<evidence type="ECO:0000256" key="7">
    <source>
        <dbReference type="ARBA" id="ARBA00023034"/>
    </source>
</evidence>
<keyword evidence="5" id="KW-0735">Signal-anchor</keyword>
<keyword evidence="3" id="KW-0808">Transferase</keyword>
<comment type="subcellular location">
    <subcellularLocation>
        <location evidence="1">Golgi apparatus membrane</location>
        <topology evidence="1">Single-pass type II membrane protein</topology>
    </subcellularLocation>
</comment>
<dbReference type="EMBL" id="MN740004">
    <property type="protein sequence ID" value="QHT82847.1"/>
    <property type="molecule type" value="Genomic_DNA"/>
</dbReference>
<protein>
    <recommendedName>
        <fullName evidence="10">Glycosyltransferase</fullName>
    </recommendedName>
</protein>
<dbReference type="GO" id="GO:0000139">
    <property type="term" value="C:Golgi membrane"/>
    <property type="evidence" value="ECO:0007669"/>
    <property type="project" value="UniProtKB-SubCell"/>
</dbReference>